<evidence type="ECO:0000313" key="2">
    <source>
        <dbReference type="Proteomes" id="UP000004016"/>
    </source>
</evidence>
<evidence type="ECO:0008006" key="3">
    <source>
        <dbReference type="Google" id="ProtNLM"/>
    </source>
</evidence>
<accession>A6BI85</accession>
<name>A6BI85_9FIRM</name>
<dbReference type="Proteomes" id="UP000004016">
    <property type="component" value="Unassembled WGS sequence"/>
</dbReference>
<dbReference type="SUPFAM" id="SSF46785">
    <property type="entry name" value="Winged helix' DNA-binding domain"/>
    <property type="match status" value="1"/>
</dbReference>
<protein>
    <recommendedName>
        <fullName evidence="3">HTH gntR-type domain-containing protein</fullName>
    </recommendedName>
</protein>
<dbReference type="InterPro" id="IPR036390">
    <property type="entry name" value="WH_DNA-bd_sf"/>
</dbReference>
<dbReference type="HOGENOM" id="CLU_2715915_0_0_9"/>
<dbReference type="Gene3D" id="1.10.10.10">
    <property type="entry name" value="Winged helix-like DNA-binding domain superfamily/Winged helix DNA-binding domain"/>
    <property type="match status" value="1"/>
</dbReference>
<organism evidence="1 2">
    <name type="scientific">Dorea longicatena DSM 13814</name>
    <dbReference type="NCBI Taxonomy" id="411462"/>
    <lineage>
        <taxon>Bacteria</taxon>
        <taxon>Bacillati</taxon>
        <taxon>Bacillota</taxon>
        <taxon>Clostridia</taxon>
        <taxon>Lachnospirales</taxon>
        <taxon>Lachnospiraceae</taxon>
        <taxon>Dorea</taxon>
    </lineage>
</organism>
<dbReference type="eggNOG" id="COG1725">
    <property type="taxonomic scope" value="Bacteria"/>
</dbReference>
<proteinExistence type="predicted"/>
<reference evidence="1 2" key="1">
    <citation type="submission" date="2007-03" db="EMBL/GenBank/DDBJ databases">
        <authorList>
            <person name="Fulton L."/>
            <person name="Clifton S."/>
            <person name="Fulton B."/>
            <person name="Xu J."/>
            <person name="Minx P."/>
            <person name="Pepin K.H."/>
            <person name="Johnson M."/>
            <person name="Thiruvilangam P."/>
            <person name="Bhonagiri V."/>
            <person name="Nash W.E."/>
            <person name="Mardis E.R."/>
            <person name="Wilson R.K."/>
        </authorList>
    </citation>
    <scope>NUCLEOTIDE SEQUENCE [LARGE SCALE GENOMIC DNA]</scope>
    <source>
        <strain evidence="1 2">DSM 13814</strain>
    </source>
</reference>
<dbReference type="EMBL" id="AAXB02000011">
    <property type="protein sequence ID" value="EDM62620.1"/>
    <property type="molecule type" value="Genomic_DNA"/>
</dbReference>
<gene>
    <name evidence="1" type="ORF">DORLON_02014</name>
</gene>
<evidence type="ECO:0000313" key="1">
    <source>
        <dbReference type="EMBL" id="EDM62620.1"/>
    </source>
</evidence>
<dbReference type="InterPro" id="IPR036388">
    <property type="entry name" value="WH-like_DNA-bd_sf"/>
</dbReference>
<dbReference type="AlphaFoldDB" id="A6BI85"/>
<comment type="caution">
    <text evidence="1">The sequence shown here is derived from an EMBL/GenBank/DDBJ whole genome shotgun (WGS) entry which is preliminary data.</text>
</comment>
<reference evidence="1 2" key="2">
    <citation type="submission" date="2007-04" db="EMBL/GenBank/DDBJ databases">
        <title>Draft genome sequence of Dorea longicatena (DSM 13814).</title>
        <authorList>
            <person name="Sudarsanam P."/>
            <person name="Ley R."/>
            <person name="Guruge J."/>
            <person name="Turnbaugh P.J."/>
            <person name="Mahowald M."/>
            <person name="Liep D."/>
            <person name="Gordon J."/>
        </authorList>
    </citation>
    <scope>NUCLEOTIDE SEQUENCE [LARGE SCALE GENOMIC DNA]</scope>
    <source>
        <strain evidence="1 2">DSM 13814</strain>
    </source>
</reference>
<sequence>MQDMKSEIPIYLQLRNQIVKGIGKGEFEEGELLPTVRQMAAVLRSHPVTPIRRKRGYKIRKIIKKWASEGTF</sequence>